<evidence type="ECO:0000313" key="1">
    <source>
        <dbReference type="EMBL" id="GIG88762.1"/>
    </source>
</evidence>
<dbReference type="RefSeq" id="WP_377476066.1">
    <property type="nucleotide sequence ID" value="NZ_JBHTIQ010000131.1"/>
</dbReference>
<dbReference type="EMBL" id="BONW01000016">
    <property type="protein sequence ID" value="GIG88762.1"/>
    <property type="molecule type" value="Genomic_DNA"/>
</dbReference>
<dbReference type="Proteomes" id="UP000646749">
    <property type="component" value="Unassembled WGS sequence"/>
</dbReference>
<evidence type="ECO:0000313" key="2">
    <source>
        <dbReference type="Proteomes" id="UP000646749"/>
    </source>
</evidence>
<keyword evidence="2" id="KW-1185">Reference proteome</keyword>
<comment type="caution">
    <text evidence="1">The sequence shown here is derived from an EMBL/GenBank/DDBJ whole genome shotgun (WGS) entry which is preliminary data.</text>
</comment>
<organism evidence="1 2">
    <name type="scientific">Plantactinospora endophytica</name>
    <dbReference type="NCBI Taxonomy" id="673535"/>
    <lineage>
        <taxon>Bacteria</taxon>
        <taxon>Bacillati</taxon>
        <taxon>Actinomycetota</taxon>
        <taxon>Actinomycetes</taxon>
        <taxon>Micromonosporales</taxon>
        <taxon>Micromonosporaceae</taxon>
        <taxon>Plantactinospora</taxon>
    </lineage>
</organism>
<accession>A0ABQ4E222</accession>
<proteinExistence type="predicted"/>
<gene>
    <name evidence="1" type="ORF">Pen02_36980</name>
</gene>
<dbReference type="Gene3D" id="2.50.20.10">
    <property type="entry name" value="Lipoprotein localisation LolA/LolB/LppX"/>
    <property type="match status" value="1"/>
</dbReference>
<reference evidence="1 2" key="1">
    <citation type="submission" date="2021-01" db="EMBL/GenBank/DDBJ databases">
        <title>Whole genome shotgun sequence of Plantactinospora endophytica NBRC 110450.</title>
        <authorList>
            <person name="Komaki H."/>
            <person name="Tamura T."/>
        </authorList>
    </citation>
    <scope>NUCLEOTIDE SEQUENCE [LARGE SCALE GENOMIC DNA]</scope>
    <source>
        <strain evidence="1 2">NBRC 110450</strain>
    </source>
</reference>
<sequence length="205" mass="23434">MVEEVGRVVSWARVTERLLRSAEIPALELYGTWTNRPPLAEPQHGSFLLTRLPDRQWFLEQPIGTTRLVGDAERQAAVVDGDVRIHTDEAGWMREPAGMVAAPTSWFSKNEDIQVQELPGHERIAGRRCSRLLVNYSRHSTRKMMLWLDDEWPLVLAARSVDQQSRDDARFELTITELRPARDSHLLRCTRIAADTLRQGLSLTV</sequence>
<protein>
    <submittedName>
        <fullName evidence="1">Uncharacterized protein</fullName>
    </submittedName>
</protein>
<name>A0ABQ4E222_9ACTN</name>